<dbReference type="AlphaFoldDB" id="A0A498N1V5"/>
<protein>
    <submittedName>
        <fullName evidence="1">Uncharacterized protein</fullName>
    </submittedName>
</protein>
<sequence length="161" mass="18250">MDSAGLFWKHHVEEKTSFSCQDFSSGTLEELLETYAERIDRDLQTTGQPKHGPGEWDSLDCWCGPPFICLHIHGGSFKEPFRACRGLKTTFKADVAEGTRHRRHNRESLKVCERGLVSAVAIGTGRPHSNLTLLEGEKTGMWRERLRGSREDEKDSEKCSM</sequence>
<keyword evidence="2" id="KW-1185">Reference proteome</keyword>
<evidence type="ECO:0000313" key="2">
    <source>
        <dbReference type="Proteomes" id="UP000290572"/>
    </source>
</evidence>
<comment type="caution">
    <text evidence="1">The sequence shown here is derived from an EMBL/GenBank/DDBJ whole genome shotgun (WGS) entry which is preliminary data.</text>
</comment>
<reference evidence="1 2" key="1">
    <citation type="submission" date="2018-03" db="EMBL/GenBank/DDBJ databases">
        <title>Draft genome sequence of Rohu Carp (Labeo rohita).</title>
        <authorList>
            <person name="Das P."/>
            <person name="Kushwaha B."/>
            <person name="Joshi C.G."/>
            <person name="Kumar D."/>
            <person name="Nagpure N.S."/>
            <person name="Sahoo L."/>
            <person name="Das S.P."/>
            <person name="Bit A."/>
            <person name="Patnaik S."/>
            <person name="Meher P.K."/>
            <person name="Jayasankar P."/>
            <person name="Koringa P.G."/>
            <person name="Patel N.V."/>
            <person name="Hinsu A.T."/>
            <person name="Kumar R."/>
            <person name="Pandey M."/>
            <person name="Agarwal S."/>
            <person name="Srivastava S."/>
            <person name="Singh M."/>
            <person name="Iquebal M.A."/>
            <person name="Jaiswal S."/>
            <person name="Angadi U.B."/>
            <person name="Kumar N."/>
            <person name="Raza M."/>
            <person name="Shah T.M."/>
            <person name="Rai A."/>
            <person name="Jena J.K."/>
        </authorList>
    </citation>
    <scope>NUCLEOTIDE SEQUENCE [LARGE SCALE GENOMIC DNA]</scope>
    <source>
        <strain evidence="1">DASCIFA01</strain>
        <tissue evidence="1">Testis</tissue>
    </source>
</reference>
<dbReference type="Proteomes" id="UP000290572">
    <property type="component" value="Unassembled WGS sequence"/>
</dbReference>
<proteinExistence type="predicted"/>
<accession>A0A498N1V5</accession>
<evidence type="ECO:0000313" key="1">
    <source>
        <dbReference type="EMBL" id="RXN25724.1"/>
    </source>
</evidence>
<name>A0A498N1V5_LABRO</name>
<gene>
    <name evidence="1" type="ORF">ROHU_021380</name>
</gene>
<organism evidence="1 2">
    <name type="scientific">Labeo rohita</name>
    <name type="common">Indian major carp</name>
    <name type="synonym">Cyprinus rohita</name>
    <dbReference type="NCBI Taxonomy" id="84645"/>
    <lineage>
        <taxon>Eukaryota</taxon>
        <taxon>Metazoa</taxon>
        <taxon>Chordata</taxon>
        <taxon>Craniata</taxon>
        <taxon>Vertebrata</taxon>
        <taxon>Euteleostomi</taxon>
        <taxon>Actinopterygii</taxon>
        <taxon>Neopterygii</taxon>
        <taxon>Teleostei</taxon>
        <taxon>Ostariophysi</taxon>
        <taxon>Cypriniformes</taxon>
        <taxon>Cyprinidae</taxon>
        <taxon>Labeoninae</taxon>
        <taxon>Labeonini</taxon>
        <taxon>Labeo</taxon>
    </lineage>
</organism>
<dbReference type="EMBL" id="QBIY01012293">
    <property type="protein sequence ID" value="RXN25724.1"/>
    <property type="molecule type" value="Genomic_DNA"/>
</dbReference>